<dbReference type="InterPro" id="IPR024079">
    <property type="entry name" value="MetalloPept_cat_dom_sf"/>
</dbReference>
<dbReference type="AlphaFoldDB" id="A0A4R6RAF2"/>
<dbReference type="Proteomes" id="UP000294593">
    <property type="component" value="Unassembled WGS sequence"/>
</dbReference>
<dbReference type="Pfam" id="PF13583">
    <property type="entry name" value="Reprolysin_4"/>
    <property type="match status" value="1"/>
</dbReference>
<comment type="caution">
    <text evidence="3">The sequence shown here is derived from an EMBL/GenBank/DDBJ whole genome shotgun (WGS) entry which is preliminary data.</text>
</comment>
<keyword evidence="4" id="KW-1185">Reference proteome</keyword>
<name>A0A4R6RAF2_9BURK</name>
<evidence type="ECO:0000256" key="2">
    <source>
        <dbReference type="SAM" id="SignalP"/>
    </source>
</evidence>
<feature type="chain" id="PRO_5020476432" evidence="2">
    <location>
        <begin position="26"/>
        <end position="665"/>
    </location>
</feature>
<dbReference type="EMBL" id="SNXW01000005">
    <property type="protein sequence ID" value="TDP82982.1"/>
    <property type="molecule type" value="Genomic_DNA"/>
</dbReference>
<feature type="region of interest" description="Disordered" evidence="1">
    <location>
        <begin position="302"/>
        <end position="322"/>
    </location>
</feature>
<protein>
    <submittedName>
        <fullName evidence="3">Reprolysin-like metallo-peptidase family M12B</fullName>
    </submittedName>
</protein>
<dbReference type="GO" id="GO:0008237">
    <property type="term" value="F:metallopeptidase activity"/>
    <property type="evidence" value="ECO:0007669"/>
    <property type="project" value="InterPro"/>
</dbReference>
<dbReference type="Gene3D" id="3.40.390.10">
    <property type="entry name" value="Collagenase (Catalytic Domain)"/>
    <property type="match status" value="1"/>
</dbReference>
<proteinExistence type="predicted"/>
<dbReference type="OrthoDB" id="9146478at2"/>
<dbReference type="SUPFAM" id="SSF55486">
    <property type="entry name" value="Metalloproteases ('zincins'), catalytic domain"/>
    <property type="match status" value="1"/>
</dbReference>
<dbReference type="RefSeq" id="WP_133608998.1">
    <property type="nucleotide sequence ID" value="NZ_SNXW01000005.1"/>
</dbReference>
<feature type="signal peptide" evidence="2">
    <location>
        <begin position="1"/>
        <end position="25"/>
    </location>
</feature>
<evidence type="ECO:0000313" key="4">
    <source>
        <dbReference type="Proteomes" id="UP000294593"/>
    </source>
</evidence>
<evidence type="ECO:0000313" key="3">
    <source>
        <dbReference type="EMBL" id="TDP82982.1"/>
    </source>
</evidence>
<accession>A0A4R6RAF2</accession>
<evidence type="ECO:0000256" key="1">
    <source>
        <dbReference type="SAM" id="MobiDB-lite"/>
    </source>
</evidence>
<keyword evidence="2" id="KW-0732">Signal</keyword>
<reference evidence="3 4" key="1">
    <citation type="submission" date="2019-03" db="EMBL/GenBank/DDBJ databases">
        <title>Genomic Encyclopedia of Type Strains, Phase IV (KMG-IV): sequencing the most valuable type-strain genomes for metagenomic binning, comparative biology and taxonomic classification.</title>
        <authorList>
            <person name="Goeker M."/>
        </authorList>
    </citation>
    <scope>NUCLEOTIDE SEQUENCE [LARGE SCALE GENOMIC DNA]</scope>
    <source>
        <strain evidence="3 4">DSM 11901</strain>
    </source>
</reference>
<organism evidence="3 4">
    <name type="scientific">Aquabacterium commune</name>
    <dbReference type="NCBI Taxonomy" id="70586"/>
    <lineage>
        <taxon>Bacteria</taxon>
        <taxon>Pseudomonadati</taxon>
        <taxon>Pseudomonadota</taxon>
        <taxon>Betaproteobacteria</taxon>
        <taxon>Burkholderiales</taxon>
        <taxon>Aquabacterium</taxon>
    </lineage>
</organism>
<gene>
    <name evidence="3" type="ORF">EV672_105169</name>
</gene>
<sequence>MDTHARSVLATAVVASLLAVPAAQAQTAGAASSVASTSPGELRVQTALKLDARRLLSMKAGEQIAIDFPEIGRHTVTFETITRGLDQRVYWHGRLGQNPRDRVFLKQTATGFVGAVRFAGRQIAFAQRDQQPLARADAAVLAVAGQAYALGAPLGRGEVELRSNLAALAQAQPGSEVALPLPGGVTEVAILTHSRVDEHGFQQIAGVSRMDGVAYPVLLTVSPEAVFGSLITPRGDYQILTRAGRTHILDPRAAGVVAPTGEDQMAAPADVAGTDQANQADQADQAAEPVPLVTQAILRRTGSGASMPSGGGSSLPPTQPVPLPPNTVDTTLNVLVTYSASFSALWGSELAARTRIANLMELANTAHGSSGTGVSLRVVGWRQVQVPDDTPQVQLDRLRLDNGGFQGTASQKAQQGAAMTVFFAPLNEVTVATNTCGIAYVPAAFAGGLTAYRQQVPLLAFAALNDGQWNTQYCESLSLAHELGHLLGAVHDKDNAPFKGVFSYSFGKGVAGVFGTVMSYIQPRVAMFSSPQLSCTSDGQRCGSSTENVVATMLQTKSIAAALGQAGAAPAALETGLSVTGWLLQADGAPFTGAASLRATDARVRCRTGRTGYYSCSVPAGVHTVTLRAQVPGRSVTPGLATFSVNNPSASATSALPVVGRFYVR</sequence>